<dbReference type="STRING" id="1052260.SAMN05660199_02188"/>
<accession>A0A1H0KN07</accession>
<protein>
    <recommendedName>
        <fullName evidence="3">DUF559 domain-containing protein</fullName>
    </recommendedName>
</protein>
<dbReference type="Proteomes" id="UP000199088">
    <property type="component" value="Unassembled WGS sequence"/>
</dbReference>
<dbReference type="RefSeq" id="WP_091244622.1">
    <property type="nucleotide sequence ID" value="NZ_FNIR01000006.1"/>
</dbReference>
<dbReference type="Gene3D" id="3.40.960.10">
    <property type="entry name" value="VSR Endonuclease"/>
    <property type="match status" value="1"/>
</dbReference>
<proteinExistence type="predicted"/>
<dbReference type="EMBL" id="FNIR01000006">
    <property type="protein sequence ID" value="SDO57141.1"/>
    <property type="molecule type" value="Genomic_DNA"/>
</dbReference>
<evidence type="ECO:0000313" key="1">
    <source>
        <dbReference type="EMBL" id="SDO57141.1"/>
    </source>
</evidence>
<dbReference type="AlphaFoldDB" id="A0A1H0KN07"/>
<evidence type="ECO:0008006" key="3">
    <source>
        <dbReference type="Google" id="ProtNLM"/>
    </source>
</evidence>
<sequence>MRRPWCTSGIPACTQQDEVGLSGRRVRLDAAWPDLRVAVELDGHRFHSSRVDRERDMRRDTALAA</sequence>
<evidence type="ECO:0000313" key="2">
    <source>
        <dbReference type="Proteomes" id="UP000199088"/>
    </source>
</evidence>
<gene>
    <name evidence="1" type="ORF">SAMN05660199_02188</name>
</gene>
<name>A0A1H0KN07_9ACTN</name>
<keyword evidence="2" id="KW-1185">Reference proteome</keyword>
<organism evidence="1 2">
    <name type="scientific">Klenkia soli</name>
    <dbReference type="NCBI Taxonomy" id="1052260"/>
    <lineage>
        <taxon>Bacteria</taxon>
        <taxon>Bacillati</taxon>
        <taxon>Actinomycetota</taxon>
        <taxon>Actinomycetes</taxon>
        <taxon>Geodermatophilales</taxon>
        <taxon>Geodermatophilaceae</taxon>
        <taxon>Klenkia</taxon>
    </lineage>
</organism>
<reference evidence="2" key="1">
    <citation type="submission" date="2016-10" db="EMBL/GenBank/DDBJ databases">
        <authorList>
            <person name="Varghese N."/>
            <person name="Submissions S."/>
        </authorList>
    </citation>
    <scope>NUCLEOTIDE SEQUENCE [LARGE SCALE GENOMIC DNA]</scope>
    <source>
        <strain evidence="2">DSM 45843</strain>
    </source>
</reference>
<dbReference type="OrthoDB" id="4310518at2"/>